<keyword evidence="5" id="KW-0540">Nuclease</keyword>
<evidence type="ECO:0000259" key="11">
    <source>
        <dbReference type="SMART" id="SM00479"/>
    </source>
</evidence>
<evidence type="ECO:0000256" key="4">
    <source>
        <dbReference type="ARBA" id="ARBA00022552"/>
    </source>
</evidence>
<dbReference type="InterPro" id="IPR047021">
    <property type="entry name" value="REXO1/3/4-like"/>
</dbReference>
<dbReference type="InterPro" id="IPR036397">
    <property type="entry name" value="RNaseH_sf"/>
</dbReference>
<dbReference type="STRING" id="29833.A0A1E5RR92"/>
<dbReference type="SMART" id="SM00479">
    <property type="entry name" value="EXOIII"/>
    <property type="match status" value="1"/>
</dbReference>
<dbReference type="Proteomes" id="UP000095358">
    <property type="component" value="Unassembled WGS sequence"/>
</dbReference>
<accession>A0A1E5RR92</accession>
<feature type="compositionally biased region" description="Low complexity" evidence="10">
    <location>
        <begin position="1"/>
        <end position="14"/>
    </location>
</feature>
<dbReference type="Pfam" id="PF00929">
    <property type="entry name" value="RNase_T"/>
    <property type="match status" value="1"/>
</dbReference>
<evidence type="ECO:0000313" key="12">
    <source>
        <dbReference type="EMBL" id="OEJ89223.1"/>
    </source>
</evidence>
<dbReference type="InterPro" id="IPR013520">
    <property type="entry name" value="Ribonucl_H"/>
</dbReference>
<comment type="similarity">
    <text evidence="2">Belongs to the REXO4 family.</text>
</comment>
<comment type="caution">
    <text evidence="12">The sequence shown here is derived from an EMBL/GenBank/DDBJ whole genome shotgun (WGS) entry which is preliminary data.</text>
</comment>
<feature type="region of interest" description="Disordered" evidence="10">
    <location>
        <begin position="1"/>
        <end position="22"/>
    </location>
</feature>
<evidence type="ECO:0000313" key="13">
    <source>
        <dbReference type="Proteomes" id="UP000095358"/>
    </source>
</evidence>
<evidence type="ECO:0000256" key="5">
    <source>
        <dbReference type="ARBA" id="ARBA00022722"/>
    </source>
</evidence>
<proteinExistence type="inferred from homology"/>
<comment type="function">
    <text evidence="9">Exoribonuclease involved in ribosome biosynthesis. Involved in the processing of ITS1, the internal transcribed spacer localized between the 18S and 5.8S rRNAs.</text>
</comment>
<keyword evidence="6" id="KW-0378">Hydrolase</keyword>
<organism evidence="12 13">
    <name type="scientific">Hanseniaspora uvarum</name>
    <name type="common">Yeast</name>
    <name type="synonym">Kloeckera apiculata</name>
    <dbReference type="NCBI Taxonomy" id="29833"/>
    <lineage>
        <taxon>Eukaryota</taxon>
        <taxon>Fungi</taxon>
        <taxon>Dikarya</taxon>
        <taxon>Ascomycota</taxon>
        <taxon>Saccharomycotina</taxon>
        <taxon>Saccharomycetes</taxon>
        <taxon>Saccharomycodales</taxon>
        <taxon>Saccharomycodaceae</taxon>
        <taxon>Hanseniaspora</taxon>
    </lineage>
</organism>
<dbReference type="GO" id="GO:0008408">
    <property type="term" value="F:3'-5' exonuclease activity"/>
    <property type="evidence" value="ECO:0007669"/>
    <property type="project" value="InterPro"/>
</dbReference>
<evidence type="ECO:0000256" key="7">
    <source>
        <dbReference type="ARBA" id="ARBA00022839"/>
    </source>
</evidence>
<dbReference type="PANTHER" id="PTHR12801">
    <property type="entry name" value="RNA EXONUCLEASE REXO1 / RECO3 FAMILY MEMBER-RELATED"/>
    <property type="match status" value="1"/>
</dbReference>
<dbReference type="PANTHER" id="PTHR12801:SF45">
    <property type="entry name" value="RNA EXONUCLEASE 4"/>
    <property type="match status" value="1"/>
</dbReference>
<evidence type="ECO:0000256" key="1">
    <source>
        <dbReference type="ARBA" id="ARBA00004123"/>
    </source>
</evidence>
<protein>
    <recommendedName>
        <fullName evidence="3">RNA exonuclease 4</fullName>
    </recommendedName>
</protein>
<evidence type="ECO:0000256" key="8">
    <source>
        <dbReference type="ARBA" id="ARBA00023242"/>
    </source>
</evidence>
<dbReference type="InterPro" id="IPR037431">
    <property type="entry name" value="REX4_DEDDh_dom"/>
</dbReference>
<keyword evidence="4" id="KW-0698">rRNA processing</keyword>
<evidence type="ECO:0000256" key="3">
    <source>
        <dbReference type="ARBA" id="ARBA00016937"/>
    </source>
</evidence>
<comment type="subcellular location">
    <subcellularLocation>
        <location evidence="1">Nucleus</location>
    </subcellularLocation>
</comment>
<evidence type="ECO:0000256" key="2">
    <source>
        <dbReference type="ARBA" id="ARBA00010489"/>
    </source>
</evidence>
<dbReference type="AlphaFoldDB" id="A0A1E5RR92"/>
<feature type="domain" description="Exonuclease" evidence="11">
    <location>
        <begin position="83"/>
        <end position="242"/>
    </location>
</feature>
<evidence type="ECO:0000256" key="9">
    <source>
        <dbReference type="ARBA" id="ARBA00025599"/>
    </source>
</evidence>
<dbReference type="Gene3D" id="3.30.420.10">
    <property type="entry name" value="Ribonuclease H-like superfamily/Ribonuclease H"/>
    <property type="match status" value="1"/>
</dbReference>
<dbReference type="VEuPathDB" id="FungiDB:AWRI3580_g2419"/>
<dbReference type="FunFam" id="3.30.420.10:FF:000007">
    <property type="entry name" value="Interferon-stimulated exonuclease gene 20"/>
    <property type="match status" value="1"/>
</dbReference>
<dbReference type="GO" id="GO:0006364">
    <property type="term" value="P:rRNA processing"/>
    <property type="evidence" value="ECO:0007669"/>
    <property type="project" value="UniProtKB-KW"/>
</dbReference>
<dbReference type="GO" id="GO:0005634">
    <property type="term" value="C:nucleus"/>
    <property type="evidence" value="ECO:0007669"/>
    <property type="project" value="UniProtKB-SubCell"/>
</dbReference>
<keyword evidence="13" id="KW-1185">Reference proteome</keyword>
<keyword evidence="8" id="KW-0539">Nucleus</keyword>
<name>A0A1E5RR92_HANUV</name>
<dbReference type="InterPro" id="IPR012337">
    <property type="entry name" value="RNaseH-like_sf"/>
</dbReference>
<gene>
    <name evidence="12" type="ORF">AWRI3580_g2419</name>
</gene>
<dbReference type="SUPFAM" id="SSF53098">
    <property type="entry name" value="Ribonuclease H-like"/>
    <property type="match status" value="1"/>
</dbReference>
<keyword evidence="7 12" id="KW-0269">Exonuclease</keyword>
<sequence length="247" mass="28099">MAKQYNKSNNNKSYRTYKKSETKGGSNKLYDFIGGITATVNNANEVGKEHRYDQSLDNSYGRTNINNYSKMQNERRSAFKVGKYVAVDCEFVGTGYKGSKSELGRVSLVNYHGNVIYDTYVKPAKPVTDYRTKYSGLRPQDIKNGVSFETARKQVDDIINGRILVGHSIQNDLSVLQLHHNDIRDTSQLPEYKQLNGGQKPSLKFLSENVLNKKIQSGEHSSVEDATTTMELYKAKKQTFEEFHRSR</sequence>
<dbReference type="OrthoDB" id="8191639at2759"/>
<reference evidence="13" key="1">
    <citation type="journal article" date="2016" name="Genome Announc.">
        <title>Genome sequences of three species of Hanseniaspora isolated from spontaneous wine fermentations.</title>
        <authorList>
            <person name="Sternes P.R."/>
            <person name="Lee D."/>
            <person name="Kutyna D.R."/>
            <person name="Borneman A.R."/>
        </authorList>
    </citation>
    <scope>NUCLEOTIDE SEQUENCE [LARGE SCALE GENOMIC DNA]</scope>
    <source>
        <strain evidence="13">AWRI3580</strain>
    </source>
</reference>
<dbReference type="EMBL" id="LPNN01000004">
    <property type="protein sequence ID" value="OEJ89223.1"/>
    <property type="molecule type" value="Genomic_DNA"/>
</dbReference>
<dbReference type="GO" id="GO:0003676">
    <property type="term" value="F:nucleic acid binding"/>
    <property type="evidence" value="ECO:0007669"/>
    <property type="project" value="InterPro"/>
</dbReference>
<evidence type="ECO:0000256" key="6">
    <source>
        <dbReference type="ARBA" id="ARBA00022801"/>
    </source>
</evidence>
<dbReference type="CDD" id="cd06144">
    <property type="entry name" value="REX4_like"/>
    <property type="match status" value="1"/>
</dbReference>
<evidence type="ECO:0000256" key="10">
    <source>
        <dbReference type="SAM" id="MobiDB-lite"/>
    </source>
</evidence>